<dbReference type="GO" id="GO:0016853">
    <property type="term" value="F:isomerase activity"/>
    <property type="evidence" value="ECO:0007669"/>
    <property type="project" value="UniProtKB-KW"/>
</dbReference>
<dbReference type="Gene3D" id="1.20.120.450">
    <property type="entry name" value="dinb family like domain"/>
    <property type="match status" value="1"/>
</dbReference>
<dbReference type="InterPro" id="IPR036527">
    <property type="entry name" value="SCP2_sterol-bd_dom_sf"/>
</dbReference>
<dbReference type="GO" id="GO:0046872">
    <property type="term" value="F:metal ion binding"/>
    <property type="evidence" value="ECO:0007669"/>
    <property type="project" value="InterPro"/>
</dbReference>
<organism evidence="3 4">
    <name type="scientific">Bailinhaonella thermotolerans</name>
    <dbReference type="NCBI Taxonomy" id="1070861"/>
    <lineage>
        <taxon>Bacteria</taxon>
        <taxon>Bacillati</taxon>
        <taxon>Actinomycetota</taxon>
        <taxon>Actinomycetes</taxon>
        <taxon>Streptosporangiales</taxon>
        <taxon>Streptosporangiaceae</taxon>
        <taxon>Bailinhaonella</taxon>
    </lineage>
</organism>
<evidence type="ECO:0000313" key="4">
    <source>
        <dbReference type="Proteomes" id="UP000265768"/>
    </source>
</evidence>
<keyword evidence="4" id="KW-1185">Reference proteome</keyword>
<name>A0A3A4BXJ4_9ACTN</name>
<proteinExistence type="predicted"/>
<dbReference type="EMBL" id="QZEY01000001">
    <property type="protein sequence ID" value="RJL36268.1"/>
    <property type="molecule type" value="Genomic_DNA"/>
</dbReference>
<dbReference type="Proteomes" id="UP000265768">
    <property type="component" value="Unassembled WGS sequence"/>
</dbReference>
<evidence type="ECO:0000313" key="3">
    <source>
        <dbReference type="EMBL" id="RJL36268.1"/>
    </source>
</evidence>
<dbReference type="SUPFAM" id="SSF55718">
    <property type="entry name" value="SCP-like"/>
    <property type="match status" value="1"/>
</dbReference>
<comment type="caution">
    <text evidence="3">The sequence shown here is derived from an EMBL/GenBank/DDBJ whole genome shotgun (WGS) entry which is preliminary data.</text>
</comment>
<keyword evidence="3" id="KW-0413">Isomerase</keyword>
<dbReference type="AlphaFoldDB" id="A0A3A4BXJ4"/>
<dbReference type="Pfam" id="PF11716">
    <property type="entry name" value="MDMPI_N"/>
    <property type="match status" value="1"/>
</dbReference>
<dbReference type="Gene3D" id="3.30.1050.20">
    <property type="match status" value="1"/>
</dbReference>
<dbReference type="InterPro" id="IPR034660">
    <property type="entry name" value="DinB/YfiT-like"/>
</dbReference>
<protein>
    <submittedName>
        <fullName evidence="3">Maleylpyruvate isomerase family mycothiol-dependent enzyme</fullName>
    </submittedName>
</protein>
<gene>
    <name evidence="3" type="ORF">D5H75_05230</name>
</gene>
<reference evidence="3 4" key="1">
    <citation type="submission" date="2018-09" db="EMBL/GenBank/DDBJ databases">
        <title>YIM 75507 draft genome.</title>
        <authorList>
            <person name="Tang S."/>
            <person name="Feng Y."/>
        </authorList>
    </citation>
    <scope>NUCLEOTIDE SEQUENCE [LARGE SCALE GENOMIC DNA]</scope>
    <source>
        <strain evidence="3 4">YIM 75507</strain>
    </source>
</reference>
<feature type="compositionally biased region" description="Pro residues" evidence="1">
    <location>
        <begin position="224"/>
        <end position="248"/>
    </location>
</feature>
<keyword evidence="3" id="KW-0670">Pyruvate</keyword>
<dbReference type="NCBIfam" id="TIGR03083">
    <property type="entry name" value="maleylpyruvate isomerase family mycothiol-dependent enzyme"/>
    <property type="match status" value="1"/>
</dbReference>
<dbReference type="SUPFAM" id="SSF109854">
    <property type="entry name" value="DinB/YfiT-like putative metalloenzymes"/>
    <property type="match status" value="1"/>
</dbReference>
<accession>A0A3A4BXJ4</accession>
<sequence>MDTVSAEIAASTNRLLATAAGLSDADVAKPSRLPGWTRGHVLTHLARNADGQINLLTWARTGVETPQYPSAEARAAGIEAGAGRPLALQIADLEDSAARLAEAVRVMPREAWSATVSGRRPPRHPAWYCLVRRLRELEVHHVDLDAGYDCADWADTFVHRELTDTALILADLGDSPLGGIDADDTGRSWRGLGDGPVISGTERDLLGWLTGRGGGEGLRSRPRGPLPTPPPWPPLPAPSAMPAAPPASWPISVAGLDGPAPDRGEDR</sequence>
<feature type="region of interest" description="Disordered" evidence="1">
    <location>
        <begin position="209"/>
        <end position="267"/>
    </location>
</feature>
<dbReference type="InterPro" id="IPR024344">
    <property type="entry name" value="MDMPI_metal-binding"/>
</dbReference>
<feature type="domain" description="Mycothiol-dependent maleylpyruvate isomerase metal-binding" evidence="2">
    <location>
        <begin position="9"/>
        <end position="144"/>
    </location>
</feature>
<dbReference type="OrthoDB" id="5118203at2"/>
<dbReference type="InterPro" id="IPR017517">
    <property type="entry name" value="Maleyloyr_isom"/>
</dbReference>
<evidence type="ECO:0000259" key="2">
    <source>
        <dbReference type="Pfam" id="PF11716"/>
    </source>
</evidence>
<evidence type="ECO:0000256" key="1">
    <source>
        <dbReference type="SAM" id="MobiDB-lite"/>
    </source>
</evidence>